<dbReference type="AlphaFoldDB" id="A0A512TLP0"/>
<dbReference type="RefSeq" id="WP_002583092.1">
    <property type="nucleotide sequence ID" value="NZ_BKBC01000017.1"/>
</dbReference>
<proteinExistence type="predicted"/>
<name>A0A512TLP0_CLOBU</name>
<accession>A0A512TLP0</accession>
<protein>
    <submittedName>
        <fullName evidence="1">Uncharacterized protein</fullName>
    </submittedName>
</protein>
<sequence length="45" mass="5186">MIKRTNRLVIANAVEIEEDSALILEVKILTALDYFSAVFVDYHFN</sequence>
<organism evidence="1 2">
    <name type="scientific">Clostridium butyricum</name>
    <dbReference type="NCBI Taxonomy" id="1492"/>
    <lineage>
        <taxon>Bacteria</taxon>
        <taxon>Bacillati</taxon>
        <taxon>Bacillota</taxon>
        <taxon>Clostridia</taxon>
        <taxon>Eubacteriales</taxon>
        <taxon>Clostridiaceae</taxon>
        <taxon>Clostridium</taxon>
    </lineage>
</organism>
<reference evidence="1 2" key="1">
    <citation type="submission" date="2019-07" db="EMBL/GenBank/DDBJ databases">
        <title>Whole genome shotgun sequence of Clostridium butyricum NBRC 3858.</title>
        <authorList>
            <person name="Hosoyama A."/>
            <person name="Uohara A."/>
            <person name="Ohji S."/>
            <person name="Ichikawa N."/>
        </authorList>
    </citation>
    <scope>NUCLEOTIDE SEQUENCE [LARGE SCALE GENOMIC DNA]</scope>
    <source>
        <strain evidence="1 2">NBRC 3858</strain>
    </source>
</reference>
<dbReference type="Proteomes" id="UP000321089">
    <property type="component" value="Unassembled WGS sequence"/>
</dbReference>
<comment type="caution">
    <text evidence="1">The sequence shown here is derived from an EMBL/GenBank/DDBJ whole genome shotgun (WGS) entry which is preliminary data.</text>
</comment>
<evidence type="ECO:0000313" key="2">
    <source>
        <dbReference type="Proteomes" id="UP000321089"/>
    </source>
</evidence>
<dbReference type="EMBL" id="BKBC01000017">
    <property type="protein sequence ID" value="GEQ21135.1"/>
    <property type="molecule type" value="Genomic_DNA"/>
</dbReference>
<gene>
    <name evidence="1" type="ORF">CBU02nite_16410</name>
</gene>
<evidence type="ECO:0000313" key="1">
    <source>
        <dbReference type="EMBL" id="GEQ21135.1"/>
    </source>
</evidence>